<protein>
    <submittedName>
        <fullName evidence="1">Uncharacterized protein</fullName>
    </submittedName>
</protein>
<accession>A0ACD5YGB8</accession>
<keyword evidence="2" id="KW-1185">Reference proteome</keyword>
<dbReference type="EnsemblPlants" id="AVESA.00010b.r2.5DG0967550.1">
    <property type="protein sequence ID" value="AVESA.00010b.r2.5DG0967550.1.CDS.1"/>
    <property type="gene ID" value="AVESA.00010b.r2.5DG0967550"/>
</dbReference>
<sequence length="215" mass="23198">MAAAELCWPLPAWMGSGVVWFVLLNVIVGAIFALSSRAQPQSPSPRRGGGSGITRRASSVLLQRLRSFSMFPSPSSGFHTAAPDSPSSPAAFCATEEAAGMTPRRRSLLTPRAVAPAPPAAVEPATLAKEEEEEVADSMSMDDVYALVLAGRERSPPTEEEAARSEVDAKAEEFIRGFKEDLRQQRLDSIFNYTQMLKNRAAGRRQPAAAQDTNH</sequence>
<name>A0ACD5YGB8_AVESA</name>
<evidence type="ECO:0000313" key="2">
    <source>
        <dbReference type="Proteomes" id="UP001732700"/>
    </source>
</evidence>
<proteinExistence type="predicted"/>
<reference evidence="1" key="2">
    <citation type="submission" date="2025-09" db="UniProtKB">
        <authorList>
            <consortium name="EnsemblPlants"/>
        </authorList>
    </citation>
    <scope>IDENTIFICATION</scope>
</reference>
<evidence type="ECO:0000313" key="1">
    <source>
        <dbReference type="EnsemblPlants" id="AVESA.00010b.r2.5DG0967550.1.CDS.1"/>
    </source>
</evidence>
<dbReference type="Proteomes" id="UP001732700">
    <property type="component" value="Chromosome 5D"/>
</dbReference>
<reference evidence="1" key="1">
    <citation type="submission" date="2021-05" db="EMBL/GenBank/DDBJ databases">
        <authorList>
            <person name="Scholz U."/>
            <person name="Mascher M."/>
            <person name="Fiebig A."/>
        </authorList>
    </citation>
    <scope>NUCLEOTIDE SEQUENCE [LARGE SCALE GENOMIC DNA]</scope>
</reference>
<organism evidence="1 2">
    <name type="scientific">Avena sativa</name>
    <name type="common">Oat</name>
    <dbReference type="NCBI Taxonomy" id="4498"/>
    <lineage>
        <taxon>Eukaryota</taxon>
        <taxon>Viridiplantae</taxon>
        <taxon>Streptophyta</taxon>
        <taxon>Embryophyta</taxon>
        <taxon>Tracheophyta</taxon>
        <taxon>Spermatophyta</taxon>
        <taxon>Magnoliopsida</taxon>
        <taxon>Liliopsida</taxon>
        <taxon>Poales</taxon>
        <taxon>Poaceae</taxon>
        <taxon>BOP clade</taxon>
        <taxon>Pooideae</taxon>
        <taxon>Poodae</taxon>
        <taxon>Poeae</taxon>
        <taxon>Poeae Chloroplast Group 1 (Aveneae type)</taxon>
        <taxon>Aveninae</taxon>
        <taxon>Avena</taxon>
    </lineage>
</organism>